<dbReference type="PANTHER" id="PTHR12277">
    <property type="entry name" value="ALPHA/BETA HYDROLASE DOMAIN-CONTAINING PROTEIN"/>
    <property type="match status" value="1"/>
</dbReference>
<feature type="domain" description="AB hydrolase-1" evidence="2">
    <location>
        <begin position="170"/>
        <end position="235"/>
    </location>
</feature>
<dbReference type="Proteomes" id="UP000318582">
    <property type="component" value="Unassembled WGS sequence"/>
</dbReference>
<dbReference type="PANTHER" id="PTHR12277:SF81">
    <property type="entry name" value="PROTEIN ABHD13"/>
    <property type="match status" value="1"/>
</dbReference>
<dbReference type="SUPFAM" id="SSF53474">
    <property type="entry name" value="alpha/beta-Hydrolases"/>
    <property type="match status" value="1"/>
</dbReference>
<protein>
    <recommendedName>
        <fullName evidence="2">AB hydrolase-1 domain-containing protein</fullName>
    </recommendedName>
</protein>
<dbReference type="InterPro" id="IPR000073">
    <property type="entry name" value="AB_hydrolase_1"/>
</dbReference>
<proteinExistence type="predicted"/>
<sequence>MGFADAIQWLLKYATYLGVTAATGGVFLLYFYQNSLIYPANFPTGSRTVVATPDEAGMPEYENLTITTRDNVKIKAYYIPYRKASEAKESEGGLRNRTESQNGEIADTTVLYCHANAGNMGHRLPIARVFHTRFKTNVVMFSYRGWVMGNAALGGSHIDSPTFLVSLCRYGTSEGSPSEKGLKIDAQATLNWILAHPQLKHTKIVVYGQSIGGAVAINLAATNQEHIAALIVENTFLTLRKLIPFVMPMIRYFTFLCHQIWDSEAAIKTIPKMPIMLLSGGRDELIPSEQMLALCCAARNARGRPHVSGKEETFETDRNDVRFVVFPNGTHNETCVQPGYFDAVLAFWNTFVVGNGSPDGARTSSGTVPHAVPRKGAEGLVDAVKAVQKGGAGANSHVGL</sequence>
<dbReference type="GO" id="GO:0016020">
    <property type="term" value="C:membrane"/>
    <property type="evidence" value="ECO:0007669"/>
    <property type="project" value="TreeGrafter"/>
</dbReference>
<keyword evidence="4" id="KW-1185">Reference proteome</keyword>
<keyword evidence="1" id="KW-0472">Membrane</keyword>
<keyword evidence="1" id="KW-1133">Transmembrane helix</keyword>
<dbReference type="GO" id="GO:0008474">
    <property type="term" value="F:palmitoyl-(protein) hydrolase activity"/>
    <property type="evidence" value="ECO:0007669"/>
    <property type="project" value="TreeGrafter"/>
</dbReference>
<comment type="caution">
    <text evidence="3">The sequence shown here is derived from an EMBL/GenBank/DDBJ whole genome shotgun (WGS) entry which is preliminary data.</text>
</comment>
<dbReference type="EMBL" id="QEAQ01000068">
    <property type="protein sequence ID" value="TPX56665.1"/>
    <property type="molecule type" value="Genomic_DNA"/>
</dbReference>
<keyword evidence="1" id="KW-0812">Transmembrane</keyword>
<reference evidence="3 4" key="1">
    <citation type="journal article" date="2019" name="Sci. Rep.">
        <title>Comparative genomics of chytrid fungi reveal insights into the obligate biotrophic and pathogenic lifestyle of Synchytrium endobioticum.</title>
        <authorList>
            <person name="van de Vossenberg B.T.L.H."/>
            <person name="Warris S."/>
            <person name="Nguyen H.D.T."/>
            <person name="van Gent-Pelzer M.P.E."/>
            <person name="Joly D.L."/>
            <person name="van de Geest H.C."/>
            <person name="Bonants P.J.M."/>
            <person name="Smith D.S."/>
            <person name="Levesque C.A."/>
            <person name="van der Lee T.A.J."/>
        </authorList>
    </citation>
    <scope>NUCLEOTIDE SEQUENCE [LARGE SCALE GENOMIC DNA]</scope>
    <source>
        <strain evidence="3 4">CBS 809.83</strain>
    </source>
</reference>
<accession>A0A507DZV0</accession>
<dbReference type="AlphaFoldDB" id="A0A507DZV0"/>
<evidence type="ECO:0000313" key="4">
    <source>
        <dbReference type="Proteomes" id="UP000318582"/>
    </source>
</evidence>
<dbReference type="STRING" id="109895.A0A507DZV0"/>
<name>A0A507DZV0_9FUNG</name>
<evidence type="ECO:0000259" key="2">
    <source>
        <dbReference type="Pfam" id="PF00561"/>
    </source>
</evidence>
<evidence type="ECO:0000313" key="3">
    <source>
        <dbReference type="EMBL" id="TPX56665.1"/>
    </source>
</evidence>
<evidence type="ECO:0000256" key="1">
    <source>
        <dbReference type="SAM" id="Phobius"/>
    </source>
</evidence>
<organism evidence="3 4">
    <name type="scientific">Powellomyces hirtus</name>
    <dbReference type="NCBI Taxonomy" id="109895"/>
    <lineage>
        <taxon>Eukaryota</taxon>
        <taxon>Fungi</taxon>
        <taxon>Fungi incertae sedis</taxon>
        <taxon>Chytridiomycota</taxon>
        <taxon>Chytridiomycota incertae sedis</taxon>
        <taxon>Chytridiomycetes</taxon>
        <taxon>Spizellomycetales</taxon>
        <taxon>Powellomycetaceae</taxon>
        <taxon>Powellomyces</taxon>
    </lineage>
</organism>
<dbReference type="InterPro" id="IPR029058">
    <property type="entry name" value="AB_hydrolase_fold"/>
</dbReference>
<gene>
    <name evidence="3" type="ORF">PhCBS80983_g04372</name>
</gene>
<dbReference type="Pfam" id="PF00561">
    <property type="entry name" value="Abhydrolase_1"/>
    <property type="match status" value="1"/>
</dbReference>
<feature type="transmembrane region" description="Helical" evidence="1">
    <location>
        <begin position="13"/>
        <end position="32"/>
    </location>
</feature>
<dbReference type="Gene3D" id="3.40.50.1820">
    <property type="entry name" value="alpha/beta hydrolase"/>
    <property type="match status" value="1"/>
</dbReference>